<dbReference type="NCBIfam" id="NF006778">
    <property type="entry name" value="PRK09293.1-1"/>
    <property type="match status" value="1"/>
</dbReference>
<evidence type="ECO:0000256" key="2">
    <source>
        <dbReference type="ARBA" id="ARBA00010941"/>
    </source>
</evidence>
<comment type="catalytic activity">
    <reaction evidence="1 12">
        <text>beta-D-fructose 1,6-bisphosphate + H2O = beta-D-fructose 6-phosphate + phosphate</text>
        <dbReference type="Rhea" id="RHEA:11064"/>
        <dbReference type="ChEBI" id="CHEBI:15377"/>
        <dbReference type="ChEBI" id="CHEBI:32966"/>
        <dbReference type="ChEBI" id="CHEBI:43474"/>
        <dbReference type="ChEBI" id="CHEBI:57634"/>
        <dbReference type="EC" id="3.1.3.11"/>
    </reaction>
</comment>
<dbReference type="Pfam" id="PF00316">
    <property type="entry name" value="FBPase"/>
    <property type="match status" value="1"/>
</dbReference>
<keyword evidence="8 12" id="KW-0119">Carbohydrate metabolism</keyword>
<evidence type="ECO:0000259" key="14">
    <source>
        <dbReference type="Pfam" id="PF00316"/>
    </source>
</evidence>
<comment type="cofactor">
    <cofactor evidence="12">
        <name>Mg(2+)</name>
        <dbReference type="ChEBI" id="CHEBI:18420"/>
    </cofactor>
    <text evidence="12">Binds 2 magnesium ions per subunit.</text>
</comment>
<feature type="binding site" evidence="12">
    <location>
        <position position="134"/>
    </location>
    <ligand>
        <name>Mg(2+)</name>
        <dbReference type="ChEBI" id="CHEBI:18420"/>
        <label>1</label>
    </ligand>
</feature>
<evidence type="ECO:0000256" key="4">
    <source>
        <dbReference type="ARBA" id="ARBA00022490"/>
    </source>
</evidence>
<evidence type="ECO:0000256" key="7">
    <source>
        <dbReference type="ARBA" id="ARBA00022842"/>
    </source>
</evidence>
<comment type="subcellular location">
    <subcellularLocation>
        <location evidence="12">Cytoplasm</location>
    </subcellularLocation>
</comment>
<dbReference type="InterPro" id="IPR028343">
    <property type="entry name" value="FBPtase"/>
</dbReference>
<evidence type="ECO:0000256" key="10">
    <source>
        <dbReference type="ARBA" id="ARBA00072069"/>
    </source>
</evidence>
<comment type="subunit">
    <text evidence="12">Homotetramer.</text>
</comment>
<feature type="binding site" evidence="12">
    <location>
        <position position="291"/>
    </location>
    <ligand>
        <name>substrate</name>
    </ligand>
</feature>
<dbReference type="InterPro" id="IPR000146">
    <property type="entry name" value="FBPase_class-1"/>
</dbReference>
<dbReference type="CDD" id="cd00354">
    <property type="entry name" value="FBPase"/>
    <property type="match status" value="1"/>
</dbReference>
<feature type="domain" description="Fructose-1-6-bisphosphatase class I N-terminal" evidence="14">
    <location>
        <begin position="25"/>
        <end position="214"/>
    </location>
</feature>
<dbReference type="GO" id="GO:0030388">
    <property type="term" value="P:fructose 1,6-bisphosphate metabolic process"/>
    <property type="evidence" value="ECO:0007669"/>
    <property type="project" value="TreeGrafter"/>
</dbReference>
<feature type="domain" description="Fructose-1-6-bisphosphatase class 1 C-terminal" evidence="15">
    <location>
        <begin position="218"/>
        <end position="347"/>
    </location>
</feature>
<reference evidence="16 17" key="1">
    <citation type="submission" date="2013-05" db="EMBL/GenBank/DDBJ databases">
        <title>Genome assembly of Chondromyces apiculatus DSM 436.</title>
        <authorList>
            <person name="Sharma G."/>
            <person name="Khatri I."/>
            <person name="Kaur C."/>
            <person name="Mayilraj S."/>
            <person name="Subramanian S."/>
        </authorList>
    </citation>
    <scope>NUCLEOTIDE SEQUENCE [LARGE SCALE GENOMIC DNA]</scope>
    <source>
        <strain evidence="16 17">DSM 436</strain>
    </source>
</reference>
<evidence type="ECO:0000256" key="13">
    <source>
        <dbReference type="RuleBase" id="RU000508"/>
    </source>
</evidence>
<dbReference type="OrthoDB" id="9806756at2"/>
<evidence type="ECO:0000256" key="8">
    <source>
        <dbReference type="ARBA" id="ARBA00023277"/>
    </source>
</evidence>
<feature type="binding site" evidence="12">
    <location>
        <position position="111"/>
    </location>
    <ligand>
        <name>Mg(2+)</name>
        <dbReference type="ChEBI" id="CHEBI:18420"/>
        <label>1</label>
    </ligand>
</feature>
<keyword evidence="6 12" id="KW-0378">Hydrolase</keyword>
<dbReference type="Pfam" id="PF18913">
    <property type="entry name" value="FBPase_C"/>
    <property type="match status" value="1"/>
</dbReference>
<dbReference type="PIRSF" id="PIRSF000904">
    <property type="entry name" value="FBPtase_SBPase"/>
    <property type="match status" value="1"/>
</dbReference>
<keyword evidence="17" id="KW-1185">Reference proteome</keyword>
<evidence type="ECO:0000256" key="6">
    <source>
        <dbReference type="ARBA" id="ARBA00022801"/>
    </source>
</evidence>
<keyword evidence="7 12" id="KW-0460">Magnesium</keyword>
<comment type="pathway">
    <text evidence="9">Carbohydrate biosynthesis.</text>
</comment>
<dbReference type="STRING" id="1192034.CAP_0975"/>
<dbReference type="RefSeq" id="WP_081865817.1">
    <property type="nucleotide sequence ID" value="NZ_ASRX01000118.1"/>
</dbReference>
<dbReference type="GO" id="GO:0005829">
    <property type="term" value="C:cytosol"/>
    <property type="evidence" value="ECO:0007669"/>
    <property type="project" value="TreeGrafter"/>
</dbReference>
<evidence type="ECO:0000256" key="1">
    <source>
        <dbReference type="ARBA" id="ARBA00001273"/>
    </source>
</evidence>
<dbReference type="Gene3D" id="3.40.190.80">
    <property type="match status" value="1"/>
</dbReference>
<keyword evidence="4 12" id="KW-0963">Cytoplasm</keyword>
<dbReference type="SUPFAM" id="SSF56655">
    <property type="entry name" value="Carbohydrate phosphatase"/>
    <property type="match status" value="1"/>
</dbReference>
<comment type="caution">
    <text evidence="16">The sequence shown here is derived from an EMBL/GenBank/DDBJ whole genome shotgun (WGS) entry which is preliminary data.</text>
</comment>
<sequence length="352" mass="38084">MATASDAQSTSSHSLQPSISRVGITLEAYILEGMIGLPGATGAFTSLLNQIGLTAKLITSKVRRAGLANILGYTGETNVQGEQVQKLDEVANETLLNALGRRGHCAAVASEELEELRILSTDPRARYLVVTDPLDGSSNIDVNISIGTIFGILRKAEDKAGADISDFMRPGHELLAAGYILYGSSTMLVITTAGSGVHGFTYDPTVGEFFLSHENIRIPERGAIYSINEGNSARWTEGVRRWNAWVKEEDKATGRPYACRYVGSLVADAHRTLLKGGIFAYPADQKSKNGKLRLLYEANPYAFIFEAAGGRASTGTERILDITPTELHQRVPLVLGSPHDVEIFEEFVRGAR</sequence>
<dbReference type="PANTHER" id="PTHR11556">
    <property type="entry name" value="FRUCTOSE-1,6-BISPHOSPHATASE-RELATED"/>
    <property type="match status" value="1"/>
</dbReference>
<dbReference type="eggNOG" id="COG0158">
    <property type="taxonomic scope" value="Bacteria"/>
</dbReference>
<dbReference type="GO" id="GO:0006000">
    <property type="term" value="P:fructose metabolic process"/>
    <property type="evidence" value="ECO:0007669"/>
    <property type="project" value="TreeGrafter"/>
</dbReference>
<evidence type="ECO:0000256" key="9">
    <source>
        <dbReference type="ARBA" id="ARBA00024331"/>
    </source>
</evidence>
<gene>
    <name evidence="12" type="primary">fbp</name>
    <name evidence="16" type="ORF">CAP_0975</name>
</gene>
<dbReference type="PIRSF" id="PIRSF500210">
    <property type="entry name" value="FBPtase"/>
    <property type="match status" value="1"/>
</dbReference>
<dbReference type="FunFam" id="3.30.540.10:FF:000002">
    <property type="entry name" value="Fructose-1,6-bisphosphatase class 1"/>
    <property type="match status" value="1"/>
</dbReference>
<keyword evidence="5 12" id="KW-0479">Metal-binding</keyword>
<organism evidence="16 17">
    <name type="scientific">Chondromyces apiculatus DSM 436</name>
    <dbReference type="NCBI Taxonomy" id="1192034"/>
    <lineage>
        <taxon>Bacteria</taxon>
        <taxon>Pseudomonadati</taxon>
        <taxon>Myxococcota</taxon>
        <taxon>Polyangia</taxon>
        <taxon>Polyangiales</taxon>
        <taxon>Polyangiaceae</taxon>
        <taxon>Chondromyces</taxon>
    </lineage>
</organism>
<dbReference type="EMBL" id="ASRX01000118">
    <property type="protein sequence ID" value="EYF00285.1"/>
    <property type="molecule type" value="Genomic_DNA"/>
</dbReference>
<name>A0A017SUJ6_9BACT</name>
<evidence type="ECO:0000313" key="17">
    <source>
        <dbReference type="Proteomes" id="UP000019678"/>
    </source>
</evidence>
<dbReference type="NCBIfam" id="NF006779">
    <property type="entry name" value="PRK09293.1-3"/>
    <property type="match status" value="1"/>
</dbReference>
<evidence type="ECO:0000256" key="12">
    <source>
        <dbReference type="HAMAP-Rule" id="MF_01855"/>
    </source>
</evidence>
<dbReference type="HAMAP" id="MF_01855">
    <property type="entry name" value="FBPase_class1"/>
    <property type="match status" value="1"/>
</dbReference>
<feature type="binding site" evidence="12">
    <location>
        <position position="132"/>
    </location>
    <ligand>
        <name>Mg(2+)</name>
        <dbReference type="ChEBI" id="CHEBI:18420"/>
        <label>1</label>
    </ligand>
</feature>
<evidence type="ECO:0000313" key="16">
    <source>
        <dbReference type="EMBL" id="EYF00285.1"/>
    </source>
</evidence>
<evidence type="ECO:0000256" key="5">
    <source>
        <dbReference type="ARBA" id="ARBA00022723"/>
    </source>
</evidence>
<evidence type="ECO:0000256" key="11">
    <source>
        <dbReference type="ARBA" id="ARBA00081210"/>
    </source>
</evidence>
<dbReference type="FunFam" id="3.40.190.80:FF:000001">
    <property type="entry name" value="Fructose-1,6-bisphosphatase class 1"/>
    <property type="match status" value="1"/>
</dbReference>
<dbReference type="Proteomes" id="UP000019678">
    <property type="component" value="Unassembled WGS sequence"/>
</dbReference>
<protein>
    <recommendedName>
        <fullName evidence="10 12">Fructose-1,6-bisphosphatase class 1</fullName>
        <shortName evidence="12">FBPase class 1</shortName>
        <ecNumber evidence="3 12">3.1.3.11</ecNumber>
    </recommendedName>
    <alternativeName>
        <fullName evidence="11 12">D-fructose-1,6-bisphosphate 1-phosphohydrolase class 1</fullName>
    </alternativeName>
</protein>
<dbReference type="GO" id="GO:0005986">
    <property type="term" value="P:sucrose biosynthetic process"/>
    <property type="evidence" value="ECO:0007669"/>
    <property type="project" value="TreeGrafter"/>
</dbReference>
<dbReference type="Gene3D" id="3.30.540.10">
    <property type="entry name" value="Fructose-1,6-Bisphosphatase, subunit A, domain 1"/>
    <property type="match status" value="1"/>
</dbReference>
<dbReference type="InterPro" id="IPR044015">
    <property type="entry name" value="FBPase_C_dom"/>
</dbReference>
<dbReference type="GO" id="GO:0006094">
    <property type="term" value="P:gluconeogenesis"/>
    <property type="evidence" value="ECO:0007669"/>
    <property type="project" value="UniProtKB-UniRule"/>
</dbReference>
<comment type="similarity">
    <text evidence="2 12 13">Belongs to the FBPase class 1 family.</text>
</comment>
<evidence type="ECO:0000256" key="3">
    <source>
        <dbReference type="ARBA" id="ARBA00013093"/>
    </source>
</evidence>
<dbReference type="PRINTS" id="PR00115">
    <property type="entry name" value="F16BPHPHTASE"/>
</dbReference>
<dbReference type="InterPro" id="IPR033391">
    <property type="entry name" value="FBPase_N"/>
</dbReference>
<proteinExistence type="inferred from homology"/>
<evidence type="ECO:0000259" key="15">
    <source>
        <dbReference type="Pfam" id="PF18913"/>
    </source>
</evidence>
<dbReference type="EC" id="3.1.3.11" evidence="3 12"/>
<dbReference type="GO" id="GO:0000287">
    <property type="term" value="F:magnesium ion binding"/>
    <property type="evidence" value="ECO:0007669"/>
    <property type="project" value="UniProtKB-UniRule"/>
</dbReference>
<dbReference type="GO" id="GO:0042132">
    <property type="term" value="F:fructose 1,6-bisphosphate 1-phosphatase activity"/>
    <property type="evidence" value="ECO:0007669"/>
    <property type="project" value="UniProtKB-UniRule"/>
</dbReference>
<dbReference type="PANTHER" id="PTHR11556:SF35">
    <property type="entry name" value="SEDOHEPTULOSE-1,7-BISPHOSPHATASE, CHLOROPLASTIC"/>
    <property type="match status" value="1"/>
</dbReference>
<dbReference type="GO" id="GO:0006002">
    <property type="term" value="P:fructose 6-phosphate metabolic process"/>
    <property type="evidence" value="ECO:0007669"/>
    <property type="project" value="TreeGrafter"/>
</dbReference>
<comment type="caution">
    <text evidence="12">Lacks conserved residue(s) required for the propagation of feature annotation.</text>
</comment>
<feature type="binding site" evidence="12">
    <location>
        <position position="132"/>
    </location>
    <ligand>
        <name>Mg(2+)</name>
        <dbReference type="ChEBI" id="CHEBI:18420"/>
        <label>2</label>
    </ligand>
</feature>
<feature type="binding site" evidence="12">
    <location>
        <position position="228"/>
    </location>
    <ligand>
        <name>substrate</name>
    </ligand>
</feature>
<feature type="binding site" evidence="12">
    <location>
        <begin position="135"/>
        <end position="138"/>
    </location>
    <ligand>
        <name>substrate</name>
    </ligand>
</feature>
<feature type="binding site" evidence="12">
    <location>
        <position position="135"/>
    </location>
    <ligand>
        <name>Mg(2+)</name>
        <dbReference type="ChEBI" id="CHEBI:18420"/>
        <label>2</label>
    </ligand>
</feature>
<accession>A0A017SUJ6</accession>
<dbReference type="AlphaFoldDB" id="A0A017SUJ6"/>
<feature type="binding site" evidence="12">
    <location>
        <position position="297"/>
    </location>
    <ligand>
        <name>Mg(2+)</name>
        <dbReference type="ChEBI" id="CHEBI:18420"/>
        <label>2</label>
    </ligand>
</feature>
<feature type="binding site" evidence="12">
    <location>
        <position position="261"/>
    </location>
    <ligand>
        <name>substrate</name>
    </ligand>
</feature>